<reference evidence="5 6" key="1">
    <citation type="submission" date="2016-11" db="EMBL/GenBank/DDBJ databases">
        <title>Draft Genome Sequences of Nine Cyanobacterial Strains from Diverse Habitats.</title>
        <authorList>
            <person name="Zhu T."/>
            <person name="Hou S."/>
            <person name="Lu X."/>
            <person name="Hess W.R."/>
        </authorList>
    </citation>
    <scope>NUCLEOTIDE SEQUENCE [LARGE SCALE GENOMIC DNA]</scope>
    <source>
        <strain evidence="5 6">IAM M-71</strain>
    </source>
</reference>
<evidence type="ECO:0000259" key="4">
    <source>
        <dbReference type="PROSITE" id="PS01124"/>
    </source>
</evidence>
<evidence type="ECO:0000313" key="5">
    <source>
        <dbReference type="EMBL" id="OKH39773.1"/>
    </source>
</evidence>
<dbReference type="PROSITE" id="PS01124">
    <property type="entry name" value="HTH_ARAC_FAMILY_2"/>
    <property type="match status" value="1"/>
</dbReference>
<dbReference type="InterPro" id="IPR018060">
    <property type="entry name" value="HTH_AraC"/>
</dbReference>
<keyword evidence="3" id="KW-0804">Transcription</keyword>
<keyword evidence="2" id="KW-0238">DNA-binding</keyword>
<dbReference type="SUPFAM" id="SSF46689">
    <property type="entry name" value="Homeodomain-like"/>
    <property type="match status" value="1"/>
</dbReference>
<evidence type="ECO:0000313" key="6">
    <source>
        <dbReference type="Proteomes" id="UP000185860"/>
    </source>
</evidence>
<sequence>MKFIPLVRSSAVLPFVKFLNHIGAPSERYLKQAHLPIFNLENSENLVSLTQALAFLELVTRKEGIKNLGFMVGQKTSIPQFGNLGLLVSQSLTLHDALCKLFKLHSTLNSGEKIWLTEDNNYLWLNHQYTIPDHIYAEQGIGFALAMYINIIGLAAGSNWQPDRLYLQGSKNKFFLQLDCLSNTQIYFHQPNNAFRFSKDLLSKPLIRSKIPFTSHNVEEDLKLTAPSTNFTDSLRQLILLLLPEGYPTLPIAAEAAGTSIRTFQRLLEKSNLNYSQLVEQVRFDQAVHLLKNPTNQMINIGFDLGYTDAANFTRAFKRWTGVSPRQFRNLHLQS</sequence>
<dbReference type="Gene3D" id="1.10.10.60">
    <property type="entry name" value="Homeodomain-like"/>
    <property type="match status" value="1"/>
</dbReference>
<dbReference type="GO" id="GO:0005829">
    <property type="term" value="C:cytosol"/>
    <property type="evidence" value="ECO:0007669"/>
    <property type="project" value="TreeGrafter"/>
</dbReference>
<dbReference type="SMART" id="SM00342">
    <property type="entry name" value="HTH_ARAC"/>
    <property type="match status" value="1"/>
</dbReference>
<feature type="domain" description="HTH araC/xylS-type" evidence="4">
    <location>
        <begin position="233"/>
        <end position="331"/>
    </location>
</feature>
<dbReference type="Pfam" id="PF12833">
    <property type="entry name" value="HTH_18"/>
    <property type="match status" value="1"/>
</dbReference>
<dbReference type="EMBL" id="MRCE01000004">
    <property type="protein sequence ID" value="OKH39773.1"/>
    <property type="molecule type" value="Genomic_DNA"/>
</dbReference>
<dbReference type="PANTHER" id="PTHR47894">
    <property type="entry name" value="HTH-TYPE TRANSCRIPTIONAL REGULATOR GADX"/>
    <property type="match status" value="1"/>
</dbReference>
<proteinExistence type="predicted"/>
<accession>A0A1U7IR06</accession>
<name>A0A1U7IR06_9CYAN</name>
<evidence type="ECO:0000256" key="3">
    <source>
        <dbReference type="ARBA" id="ARBA00023163"/>
    </source>
</evidence>
<gene>
    <name evidence="5" type="ORF">NIES2119_05880</name>
</gene>
<dbReference type="GO" id="GO:0003700">
    <property type="term" value="F:DNA-binding transcription factor activity"/>
    <property type="evidence" value="ECO:0007669"/>
    <property type="project" value="InterPro"/>
</dbReference>
<dbReference type="Proteomes" id="UP000185860">
    <property type="component" value="Unassembled WGS sequence"/>
</dbReference>
<dbReference type="InterPro" id="IPR020449">
    <property type="entry name" value="Tscrpt_reg_AraC-type_HTH"/>
</dbReference>
<dbReference type="PANTHER" id="PTHR47894:SF4">
    <property type="entry name" value="HTH-TYPE TRANSCRIPTIONAL REGULATOR GADX"/>
    <property type="match status" value="1"/>
</dbReference>
<dbReference type="Pfam" id="PF12625">
    <property type="entry name" value="Arabinose_bd"/>
    <property type="match status" value="1"/>
</dbReference>
<comment type="caution">
    <text evidence="5">The sequence shown here is derived from an EMBL/GenBank/DDBJ whole genome shotgun (WGS) entry which is preliminary data.</text>
</comment>
<dbReference type="RefSeq" id="WP_073592495.1">
    <property type="nucleotide sequence ID" value="NZ_MRCE01000004.1"/>
</dbReference>
<evidence type="ECO:0000256" key="1">
    <source>
        <dbReference type="ARBA" id="ARBA00023015"/>
    </source>
</evidence>
<dbReference type="AlphaFoldDB" id="A0A1U7IR06"/>
<dbReference type="OrthoDB" id="5582699at2"/>
<dbReference type="GO" id="GO:0000976">
    <property type="term" value="F:transcription cis-regulatory region binding"/>
    <property type="evidence" value="ECO:0007669"/>
    <property type="project" value="TreeGrafter"/>
</dbReference>
<evidence type="ECO:0000256" key="2">
    <source>
        <dbReference type="ARBA" id="ARBA00023125"/>
    </source>
</evidence>
<dbReference type="STRING" id="454136.NIES2119_05880"/>
<keyword evidence="1" id="KW-0805">Transcription regulation</keyword>
<dbReference type="PRINTS" id="PR00032">
    <property type="entry name" value="HTHARAC"/>
</dbReference>
<dbReference type="InterPro" id="IPR009057">
    <property type="entry name" value="Homeodomain-like_sf"/>
</dbReference>
<dbReference type="InterPro" id="IPR032687">
    <property type="entry name" value="AraC-type_N"/>
</dbReference>
<protein>
    <recommendedName>
        <fullName evidence="4">HTH araC/xylS-type domain-containing protein</fullName>
    </recommendedName>
</protein>
<organism evidence="5 6">
    <name type="scientific">[Phormidium ambiguum] IAM M-71</name>
    <dbReference type="NCBI Taxonomy" id="454136"/>
    <lineage>
        <taxon>Bacteria</taxon>
        <taxon>Bacillati</taxon>
        <taxon>Cyanobacteriota</taxon>
        <taxon>Cyanophyceae</taxon>
        <taxon>Oscillatoriophycideae</taxon>
        <taxon>Aerosakkonematales</taxon>
        <taxon>Aerosakkonemataceae</taxon>
        <taxon>Floridanema</taxon>
    </lineage>
</organism>